<dbReference type="SUPFAM" id="SSF51604">
    <property type="entry name" value="Enolase C-terminal domain-like"/>
    <property type="match status" value="1"/>
</dbReference>
<keyword evidence="6" id="KW-1185">Reference proteome</keyword>
<dbReference type="EMBL" id="BAABAH010000026">
    <property type="protein sequence ID" value="GAA3836827.1"/>
    <property type="molecule type" value="Genomic_DNA"/>
</dbReference>
<evidence type="ECO:0000256" key="2">
    <source>
        <dbReference type="ARBA" id="ARBA00022723"/>
    </source>
</evidence>
<evidence type="ECO:0000256" key="1">
    <source>
        <dbReference type="ARBA" id="ARBA00001946"/>
    </source>
</evidence>
<dbReference type="InterPro" id="IPR029065">
    <property type="entry name" value="Enolase_C-like"/>
</dbReference>
<dbReference type="SUPFAM" id="SSF54826">
    <property type="entry name" value="Enolase N-terminal domain-like"/>
    <property type="match status" value="1"/>
</dbReference>
<proteinExistence type="predicted"/>
<keyword evidence="2" id="KW-0479">Metal-binding</keyword>
<evidence type="ECO:0000313" key="6">
    <source>
        <dbReference type="Proteomes" id="UP001501821"/>
    </source>
</evidence>
<dbReference type="InterPro" id="IPR029017">
    <property type="entry name" value="Enolase-like_N"/>
</dbReference>
<dbReference type="Pfam" id="PF02746">
    <property type="entry name" value="MR_MLE_N"/>
    <property type="match status" value="1"/>
</dbReference>
<protein>
    <submittedName>
        <fullName evidence="5">Enolase C-terminal domain-like protein</fullName>
    </submittedName>
</protein>
<name>A0ABP7J7E3_9ACTN</name>
<dbReference type="InterPro" id="IPR013341">
    <property type="entry name" value="Mandelate_racemase_N_dom"/>
</dbReference>
<dbReference type="InterPro" id="IPR046945">
    <property type="entry name" value="RHMD-like"/>
</dbReference>
<accession>A0ABP7J7E3</accession>
<dbReference type="PANTHER" id="PTHR13794">
    <property type="entry name" value="ENOLASE SUPERFAMILY, MANDELATE RACEMASE"/>
    <property type="match status" value="1"/>
</dbReference>
<dbReference type="RefSeq" id="WP_344779047.1">
    <property type="nucleotide sequence ID" value="NZ_BAABAH010000026.1"/>
</dbReference>
<dbReference type="InterPro" id="IPR036849">
    <property type="entry name" value="Enolase-like_C_sf"/>
</dbReference>
<comment type="caution">
    <text evidence="5">The sequence shown here is derived from an EMBL/GenBank/DDBJ whole genome shotgun (WGS) entry which is preliminary data.</text>
</comment>
<dbReference type="InterPro" id="IPR013342">
    <property type="entry name" value="Mandelate_racemase_C"/>
</dbReference>
<feature type="domain" description="Mandelate racemase/muconate lactonizing enzyme C-terminal" evidence="4">
    <location>
        <begin position="157"/>
        <end position="257"/>
    </location>
</feature>
<dbReference type="SFLD" id="SFLDS00001">
    <property type="entry name" value="Enolase"/>
    <property type="match status" value="1"/>
</dbReference>
<gene>
    <name evidence="5" type="ORF">GCM10022242_41840</name>
</gene>
<dbReference type="Gene3D" id="3.30.390.10">
    <property type="entry name" value="Enolase-like, N-terminal domain"/>
    <property type="match status" value="1"/>
</dbReference>
<evidence type="ECO:0000256" key="3">
    <source>
        <dbReference type="ARBA" id="ARBA00022842"/>
    </source>
</evidence>
<reference evidence="6" key="1">
    <citation type="journal article" date="2019" name="Int. J. Syst. Evol. Microbiol.">
        <title>The Global Catalogue of Microorganisms (GCM) 10K type strain sequencing project: providing services to taxonomists for standard genome sequencing and annotation.</title>
        <authorList>
            <consortium name="The Broad Institute Genomics Platform"/>
            <consortium name="The Broad Institute Genome Sequencing Center for Infectious Disease"/>
            <person name="Wu L."/>
            <person name="Ma J."/>
        </authorList>
    </citation>
    <scope>NUCLEOTIDE SEQUENCE [LARGE SCALE GENOMIC DNA]</scope>
    <source>
        <strain evidence="6">JCM 16953</strain>
    </source>
</reference>
<dbReference type="Pfam" id="PF13378">
    <property type="entry name" value="MR_MLE_C"/>
    <property type="match status" value="1"/>
</dbReference>
<keyword evidence="3" id="KW-0460">Magnesium</keyword>
<sequence length="377" mass="40752">MSAKVTDVRVAAYTVPTDAPEGDGTLTWDRTTIVVVHAHGGGQVGTGYTYAPRAAVTVIDDLLAPVVMGSDALEVEGTWQAMVRAIRNAGRHGLVGMAISAVDIALWDLAARILDKPLTALWTDPATQRTPGDSADAAFPPDAVEIYGSGGFTTYDDRQLRRQLARWLELGCDKVKIKIAEDWGSHRERDLDRTRVAQQVVGDHATVFVDANGGYTIEQACGVGDFLDTLGVTWFEEPVSSEDHEGLSIVRDRVRADVAAGEYAADLADCLHLAPHVDCLQIDATRCGGYTEWRRIASHPTLTEIELSGHCAPHITLPAAATTARLRHLEYFHDHERIERLLFDGCPDPVGGTLRSADGPGHGLTLRATDAEGYRVA</sequence>
<dbReference type="Proteomes" id="UP001501821">
    <property type="component" value="Unassembled WGS sequence"/>
</dbReference>
<evidence type="ECO:0000313" key="5">
    <source>
        <dbReference type="EMBL" id="GAA3836827.1"/>
    </source>
</evidence>
<organism evidence="5 6">
    <name type="scientific">Nocardioides panacisoli</name>
    <dbReference type="NCBI Taxonomy" id="627624"/>
    <lineage>
        <taxon>Bacteria</taxon>
        <taxon>Bacillati</taxon>
        <taxon>Actinomycetota</taxon>
        <taxon>Actinomycetes</taxon>
        <taxon>Propionibacteriales</taxon>
        <taxon>Nocardioidaceae</taxon>
        <taxon>Nocardioides</taxon>
    </lineage>
</organism>
<comment type="cofactor">
    <cofactor evidence="1">
        <name>Mg(2+)</name>
        <dbReference type="ChEBI" id="CHEBI:18420"/>
    </cofactor>
</comment>
<evidence type="ECO:0000259" key="4">
    <source>
        <dbReference type="SMART" id="SM00922"/>
    </source>
</evidence>
<dbReference type="PANTHER" id="PTHR13794:SF58">
    <property type="entry name" value="MITOCHONDRIAL ENOLASE SUPERFAMILY MEMBER 1"/>
    <property type="match status" value="1"/>
</dbReference>
<dbReference type="Gene3D" id="3.20.20.120">
    <property type="entry name" value="Enolase-like C-terminal domain"/>
    <property type="match status" value="1"/>
</dbReference>
<dbReference type="SMART" id="SM00922">
    <property type="entry name" value="MR_MLE"/>
    <property type="match status" value="1"/>
</dbReference>